<reference evidence="1" key="1">
    <citation type="submission" date="2019-10" db="EMBL/GenBank/DDBJ databases">
        <title>Whole genome sequencing of Borrelia miyamotoi strains isolated in Europe.</title>
        <authorList>
            <person name="Sprong H."/>
            <person name="Azagi T."/>
            <person name="Kuleshov K.V."/>
            <person name="Platonov A.E."/>
            <person name="Hoornstra D."/>
            <person name="Hovius J.W."/>
        </authorList>
    </citation>
    <scope>NUCLEOTIDE SEQUENCE</scope>
    <source>
        <strain evidence="1">NL-IR-2</strain>
        <plasmid evidence="1">unnamed</plasmid>
    </source>
</reference>
<gene>
    <name evidence="1" type="ORF">F9Y90_05440</name>
</gene>
<dbReference type="AlphaFoldDB" id="A0A5P8ATV9"/>
<keyword evidence="1" id="KW-0614">Plasmid</keyword>
<dbReference type="EMBL" id="CP044643">
    <property type="protein sequence ID" value="QFP42545.1"/>
    <property type="molecule type" value="Genomic_DNA"/>
</dbReference>
<proteinExistence type="predicted"/>
<name>A0A5P8ATV9_9SPIR</name>
<keyword evidence="1" id="KW-0449">Lipoprotein</keyword>
<organism evidence="1">
    <name type="scientific">Borrelia miyamotoi</name>
    <dbReference type="NCBI Taxonomy" id="47466"/>
    <lineage>
        <taxon>Bacteria</taxon>
        <taxon>Pseudomonadati</taxon>
        <taxon>Spirochaetota</taxon>
        <taxon>Spirochaetia</taxon>
        <taxon>Spirochaetales</taxon>
        <taxon>Borreliaceae</taxon>
        <taxon>Borrelia</taxon>
    </lineage>
</organism>
<evidence type="ECO:0000313" key="1">
    <source>
        <dbReference type="EMBL" id="QFP42545.1"/>
    </source>
</evidence>
<accession>A0A5P8ATV9</accession>
<geneLocation type="plasmid" evidence="1">
    <name>unnamed</name>
</geneLocation>
<protein>
    <submittedName>
        <fullName evidence="1">Mlp family lipoprotein</fullName>
    </submittedName>
</protein>
<sequence length="154" mass="18193">MYTFQIGLDTIIEKTKNILTNKKNIEKDIIEEIESILKKYPDFIDWLSKESQKQKELAELANAFTTVYNFLEDHKRLQSSNLTTQQLTINSIHCIFKYKLKFSECNSNSSKDNDLKNKISTIIYSLLRHIKHQNINEEIFEDIKISYLNQTIIL</sequence>